<evidence type="ECO:0000259" key="6">
    <source>
        <dbReference type="PROSITE" id="PS51462"/>
    </source>
</evidence>
<evidence type="ECO:0000313" key="8">
    <source>
        <dbReference type="Proteomes" id="UP000548476"/>
    </source>
</evidence>
<reference evidence="7 8" key="1">
    <citation type="submission" date="2020-08" db="EMBL/GenBank/DDBJ databases">
        <title>Genomic Encyclopedia of Type Strains, Phase IV (KMG-IV): sequencing the most valuable type-strain genomes for metagenomic binning, comparative biology and taxonomic classification.</title>
        <authorList>
            <person name="Goeker M."/>
        </authorList>
    </citation>
    <scope>NUCLEOTIDE SEQUENCE [LARGE SCALE GENOMIC DNA]</scope>
    <source>
        <strain evidence="7 8">YIM 65646</strain>
    </source>
</reference>
<dbReference type="PRINTS" id="PR00502">
    <property type="entry name" value="NUDIXFAMILY"/>
</dbReference>
<gene>
    <name evidence="7" type="ORF">HNR73_007619</name>
</gene>
<organism evidence="7 8">
    <name type="scientific">Phytomonospora endophytica</name>
    <dbReference type="NCBI Taxonomy" id="714109"/>
    <lineage>
        <taxon>Bacteria</taxon>
        <taxon>Bacillati</taxon>
        <taxon>Actinomycetota</taxon>
        <taxon>Actinomycetes</taxon>
        <taxon>Micromonosporales</taxon>
        <taxon>Micromonosporaceae</taxon>
        <taxon>Phytomonospora</taxon>
    </lineage>
</organism>
<dbReference type="PROSITE" id="PS00893">
    <property type="entry name" value="NUDIX_BOX"/>
    <property type="match status" value="1"/>
</dbReference>
<keyword evidence="3 5" id="KW-0378">Hydrolase</keyword>
<dbReference type="CDD" id="cd18876">
    <property type="entry name" value="NUDIX_Hydrolase"/>
    <property type="match status" value="1"/>
</dbReference>
<evidence type="ECO:0000256" key="3">
    <source>
        <dbReference type="ARBA" id="ARBA00022801"/>
    </source>
</evidence>
<evidence type="ECO:0000256" key="5">
    <source>
        <dbReference type="RuleBase" id="RU003476"/>
    </source>
</evidence>
<protein>
    <submittedName>
        <fullName evidence="7">8-oxo-dGTP pyrophosphatase MutT (NUDIX family)</fullName>
    </submittedName>
</protein>
<dbReference type="GO" id="GO:0016787">
    <property type="term" value="F:hydrolase activity"/>
    <property type="evidence" value="ECO:0007669"/>
    <property type="project" value="UniProtKB-KW"/>
</dbReference>
<dbReference type="Proteomes" id="UP000548476">
    <property type="component" value="Unassembled WGS sequence"/>
</dbReference>
<keyword evidence="4" id="KW-0460">Magnesium</keyword>
<comment type="cofactor">
    <cofactor evidence="1">
        <name>Mg(2+)</name>
        <dbReference type="ChEBI" id="CHEBI:18420"/>
    </cofactor>
</comment>
<proteinExistence type="inferred from homology"/>
<feature type="domain" description="Nudix hydrolase" evidence="6">
    <location>
        <begin position="7"/>
        <end position="136"/>
    </location>
</feature>
<dbReference type="InterPro" id="IPR020476">
    <property type="entry name" value="Nudix_hydrolase"/>
</dbReference>
<evidence type="ECO:0000256" key="1">
    <source>
        <dbReference type="ARBA" id="ARBA00001946"/>
    </source>
</evidence>
<comment type="caution">
    <text evidence="7">The sequence shown here is derived from an EMBL/GenBank/DDBJ whole genome shotgun (WGS) entry which is preliminary data.</text>
</comment>
<dbReference type="PROSITE" id="PS51462">
    <property type="entry name" value="NUDIX"/>
    <property type="match status" value="1"/>
</dbReference>
<evidence type="ECO:0000313" key="7">
    <source>
        <dbReference type="EMBL" id="MBB6039721.1"/>
    </source>
</evidence>
<dbReference type="RefSeq" id="WP_184792808.1">
    <property type="nucleotide sequence ID" value="NZ_BONT01000101.1"/>
</dbReference>
<dbReference type="InterPro" id="IPR000086">
    <property type="entry name" value="NUDIX_hydrolase_dom"/>
</dbReference>
<sequence length="164" mass="17665">MPLHNPTRAALAAGALFTDEAGRVLLVEPTYKAYRDIPGGYVEPGESPAAACAREVHEELGIRADIGPLLVVDWARTVKDGDKLLFVFDGGHLSPEQHDAIHFPDGELAGWEYVAPEDLGDHTIERLVLRIQAALAAKRDGGAAYLEYGRPVPAAAADRSFSRP</sequence>
<dbReference type="Pfam" id="PF00293">
    <property type="entry name" value="NUDIX"/>
    <property type="match status" value="1"/>
</dbReference>
<dbReference type="Gene3D" id="3.90.79.10">
    <property type="entry name" value="Nucleoside Triphosphate Pyrophosphohydrolase"/>
    <property type="match status" value="1"/>
</dbReference>
<dbReference type="PANTHER" id="PTHR43046">
    <property type="entry name" value="GDP-MANNOSE MANNOSYL HYDROLASE"/>
    <property type="match status" value="1"/>
</dbReference>
<evidence type="ECO:0000256" key="2">
    <source>
        <dbReference type="ARBA" id="ARBA00005582"/>
    </source>
</evidence>
<comment type="similarity">
    <text evidence="2 5">Belongs to the Nudix hydrolase family.</text>
</comment>
<dbReference type="InterPro" id="IPR015797">
    <property type="entry name" value="NUDIX_hydrolase-like_dom_sf"/>
</dbReference>
<name>A0A841FR00_9ACTN</name>
<dbReference type="SUPFAM" id="SSF55811">
    <property type="entry name" value="Nudix"/>
    <property type="match status" value="1"/>
</dbReference>
<dbReference type="InterPro" id="IPR020084">
    <property type="entry name" value="NUDIX_hydrolase_CS"/>
</dbReference>
<dbReference type="PANTHER" id="PTHR43046:SF12">
    <property type="entry name" value="GDP-MANNOSE MANNOSYL HYDROLASE"/>
    <property type="match status" value="1"/>
</dbReference>
<dbReference type="EMBL" id="JACHGT010000025">
    <property type="protein sequence ID" value="MBB6039721.1"/>
    <property type="molecule type" value="Genomic_DNA"/>
</dbReference>
<accession>A0A841FR00</accession>
<keyword evidence="8" id="KW-1185">Reference proteome</keyword>
<dbReference type="AlphaFoldDB" id="A0A841FR00"/>
<evidence type="ECO:0000256" key="4">
    <source>
        <dbReference type="ARBA" id="ARBA00022842"/>
    </source>
</evidence>